<proteinExistence type="predicted"/>
<dbReference type="Proteomes" id="UP000663848">
    <property type="component" value="Unassembled WGS sequence"/>
</dbReference>
<dbReference type="AlphaFoldDB" id="A0A820S9Y7"/>
<dbReference type="Proteomes" id="UP000663873">
    <property type="component" value="Unassembled WGS sequence"/>
</dbReference>
<dbReference type="EMBL" id="CAJOBO010002360">
    <property type="protein sequence ID" value="CAF4446678.1"/>
    <property type="molecule type" value="Genomic_DNA"/>
</dbReference>
<dbReference type="Proteomes" id="UP000663833">
    <property type="component" value="Unassembled WGS sequence"/>
</dbReference>
<evidence type="ECO:0000259" key="1">
    <source>
        <dbReference type="Pfam" id="PF18139"/>
    </source>
</evidence>
<evidence type="ECO:0000313" key="6">
    <source>
        <dbReference type="EMBL" id="CAF4446678.1"/>
    </source>
</evidence>
<dbReference type="Pfam" id="PF18139">
    <property type="entry name" value="LSDAT_euk"/>
    <property type="match status" value="1"/>
</dbReference>
<evidence type="ECO:0000313" key="2">
    <source>
        <dbReference type="EMBL" id="CAF3276514.1"/>
    </source>
</evidence>
<dbReference type="EMBL" id="CAJNYT010004312">
    <property type="protein sequence ID" value="CAF3651803.1"/>
    <property type="molecule type" value="Genomic_DNA"/>
</dbReference>
<evidence type="ECO:0000313" key="5">
    <source>
        <dbReference type="EMBL" id="CAF4322857.1"/>
    </source>
</evidence>
<dbReference type="InterPro" id="IPR041491">
    <property type="entry name" value="TRPM_SLOG"/>
</dbReference>
<dbReference type="Proteomes" id="UP000663825">
    <property type="component" value="Unassembled WGS sequence"/>
</dbReference>
<sequence length="150" mass="16958">MCIIGDAKYFKLNERLEREFIKGIIQAALKAGFRTSVVQLVGEAIHDHKVTNPQSHITTIGCSKCGTTRNREALILVRCTKDINFFYLIRSTPYLLFYVGLILRFTNSNSEEAFSAAKIVLVHDLEIWFIRSLGVLDITKNDGTKTGYDP</sequence>
<keyword evidence="9" id="KW-1185">Reference proteome</keyword>
<organism evidence="6 8">
    <name type="scientific">Rotaria socialis</name>
    <dbReference type="NCBI Taxonomy" id="392032"/>
    <lineage>
        <taxon>Eukaryota</taxon>
        <taxon>Metazoa</taxon>
        <taxon>Spiralia</taxon>
        <taxon>Gnathifera</taxon>
        <taxon>Rotifera</taxon>
        <taxon>Eurotatoria</taxon>
        <taxon>Bdelloidea</taxon>
        <taxon>Philodinida</taxon>
        <taxon>Philodinidae</taxon>
        <taxon>Rotaria</taxon>
    </lineage>
</organism>
<evidence type="ECO:0000313" key="3">
    <source>
        <dbReference type="EMBL" id="CAF3608375.1"/>
    </source>
</evidence>
<evidence type="ECO:0000313" key="8">
    <source>
        <dbReference type="Proteomes" id="UP000663851"/>
    </source>
</evidence>
<dbReference type="EMBL" id="CAJNXB010002777">
    <property type="protein sequence ID" value="CAF3276514.1"/>
    <property type="molecule type" value="Genomic_DNA"/>
</dbReference>
<comment type="caution">
    <text evidence="6">The sequence shown here is derived from an EMBL/GenBank/DDBJ whole genome shotgun (WGS) entry which is preliminary data.</text>
</comment>
<name>A0A820S9Y7_9BILA</name>
<protein>
    <recommendedName>
        <fullName evidence="1">TRPM SLOG domain-containing protein</fullName>
    </recommendedName>
</protein>
<dbReference type="InterPro" id="IPR050927">
    <property type="entry name" value="TRPM"/>
</dbReference>
<dbReference type="EMBL" id="CAJOBR010002062">
    <property type="protein sequence ID" value="CAF4654463.1"/>
    <property type="molecule type" value="Genomic_DNA"/>
</dbReference>
<accession>A0A820S9Y7</accession>
<dbReference type="Proteomes" id="UP000663851">
    <property type="component" value="Unassembled WGS sequence"/>
</dbReference>
<dbReference type="EMBL" id="CAJOBP010001937">
    <property type="protein sequence ID" value="CAF4322857.1"/>
    <property type="molecule type" value="Genomic_DNA"/>
</dbReference>
<feature type="domain" description="TRPM SLOG" evidence="1">
    <location>
        <begin position="2"/>
        <end position="76"/>
    </location>
</feature>
<dbReference type="PANTHER" id="PTHR13800">
    <property type="entry name" value="TRANSIENT RECEPTOR POTENTIAL CATION CHANNEL, SUBFAMILY M, MEMBER 6"/>
    <property type="match status" value="1"/>
</dbReference>
<dbReference type="Proteomes" id="UP000663872">
    <property type="component" value="Unassembled WGS sequence"/>
</dbReference>
<evidence type="ECO:0000313" key="7">
    <source>
        <dbReference type="EMBL" id="CAF4654463.1"/>
    </source>
</evidence>
<dbReference type="GO" id="GO:0030001">
    <property type="term" value="P:metal ion transport"/>
    <property type="evidence" value="ECO:0007669"/>
    <property type="project" value="TreeGrafter"/>
</dbReference>
<dbReference type="EMBL" id="CAJNYD010004542">
    <property type="protein sequence ID" value="CAF3608375.1"/>
    <property type="molecule type" value="Genomic_DNA"/>
</dbReference>
<dbReference type="OrthoDB" id="9994106at2759"/>
<dbReference type="GO" id="GO:0005886">
    <property type="term" value="C:plasma membrane"/>
    <property type="evidence" value="ECO:0007669"/>
    <property type="project" value="TreeGrafter"/>
</dbReference>
<dbReference type="GO" id="GO:0005261">
    <property type="term" value="F:monoatomic cation channel activity"/>
    <property type="evidence" value="ECO:0007669"/>
    <property type="project" value="TreeGrafter"/>
</dbReference>
<evidence type="ECO:0000313" key="4">
    <source>
        <dbReference type="EMBL" id="CAF3651803.1"/>
    </source>
</evidence>
<dbReference type="PANTHER" id="PTHR13800:SF1">
    <property type="entry name" value="TRANSIENT RECEPTOR POTENTIAL CATION CHANNEL TRPM"/>
    <property type="match status" value="1"/>
</dbReference>
<evidence type="ECO:0000313" key="9">
    <source>
        <dbReference type="Proteomes" id="UP000663873"/>
    </source>
</evidence>
<gene>
    <name evidence="4" type="ORF">GRG538_LOCUS25242</name>
    <name evidence="6" type="ORF">HFQ381_LOCUS23558</name>
    <name evidence="3" type="ORF">LUA448_LOCUS30799</name>
    <name evidence="7" type="ORF">QYT958_LOCUS15066</name>
    <name evidence="2" type="ORF">TIS948_LOCUS16633</name>
    <name evidence="5" type="ORF">UJA718_LOCUS13987</name>
</gene>
<reference evidence="6" key="1">
    <citation type="submission" date="2021-02" db="EMBL/GenBank/DDBJ databases">
        <authorList>
            <person name="Nowell W R."/>
        </authorList>
    </citation>
    <scope>NUCLEOTIDE SEQUENCE</scope>
</reference>